<evidence type="ECO:0000313" key="3">
    <source>
        <dbReference type="Proteomes" id="UP001370490"/>
    </source>
</evidence>
<accession>A0AAN8ZKN1</accession>
<sequence>MHKDGDRDSPSILQIVVASTLGLAIAEAMQYKFRKYKDGKIIPFLIYGRVKGLKGSHIM</sequence>
<keyword evidence="1" id="KW-0812">Transmembrane</keyword>
<evidence type="ECO:0000256" key="1">
    <source>
        <dbReference type="SAM" id="Phobius"/>
    </source>
</evidence>
<comment type="caution">
    <text evidence="2">The sequence shown here is derived from an EMBL/GenBank/DDBJ whole genome shotgun (WGS) entry which is preliminary data.</text>
</comment>
<dbReference type="AlphaFoldDB" id="A0AAN8ZKN1"/>
<keyword evidence="1" id="KW-0472">Membrane</keyword>
<reference evidence="2 3" key="1">
    <citation type="submission" date="2023-12" db="EMBL/GenBank/DDBJ databases">
        <title>A high-quality genome assembly for Dillenia turbinata (Dilleniales).</title>
        <authorList>
            <person name="Chanderbali A."/>
        </authorList>
    </citation>
    <scope>NUCLEOTIDE SEQUENCE [LARGE SCALE GENOMIC DNA]</scope>
    <source>
        <strain evidence="2">LSX21</strain>
        <tissue evidence="2">Leaf</tissue>
    </source>
</reference>
<feature type="transmembrane region" description="Helical" evidence="1">
    <location>
        <begin position="12"/>
        <end position="31"/>
    </location>
</feature>
<evidence type="ECO:0000313" key="2">
    <source>
        <dbReference type="EMBL" id="KAK6937620.1"/>
    </source>
</evidence>
<gene>
    <name evidence="2" type="ORF">RJ641_031128</name>
</gene>
<dbReference type="Proteomes" id="UP001370490">
    <property type="component" value="Unassembled WGS sequence"/>
</dbReference>
<proteinExistence type="predicted"/>
<keyword evidence="1" id="KW-1133">Transmembrane helix</keyword>
<keyword evidence="3" id="KW-1185">Reference proteome</keyword>
<protein>
    <submittedName>
        <fullName evidence="2">Uncharacterized protein</fullName>
    </submittedName>
</protein>
<name>A0AAN8ZKN1_9MAGN</name>
<organism evidence="2 3">
    <name type="scientific">Dillenia turbinata</name>
    <dbReference type="NCBI Taxonomy" id="194707"/>
    <lineage>
        <taxon>Eukaryota</taxon>
        <taxon>Viridiplantae</taxon>
        <taxon>Streptophyta</taxon>
        <taxon>Embryophyta</taxon>
        <taxon>Tracheophyta</taxon>
        <taxon>Spermatophyta</taxon>
        <taxon>Magnoliopsida</taxon>
        <taxon>eudicotyledons</taxon>
        <taxon>Gunneridae</taxon>
        <taxon>Pentapetalae</taxon>
        <taxon>Dilleniales</taxon>
        <taxon>Dilleniaceae</taxon>
        <taxon>Dillenia</taxon>
    </lineage>
</organism>
<dbReference type="EMBL" id="JBAMMX010000006">
    <property type="protein sequence ID" value="KAK6937620.1"/>
    <property type="molecule type" value="Genomic_DNA"/>
</dbReference>